<dbReference type="GO" id="GO:0005874">
    <property type="term" value="C:microtubule"/>
    <property type="evidence" value="ECO:0007669"/>
    <property type="project" value="UniProtKB-KW"/>
</dbReference>
<evidence type="ECO:0008006" key="20">
    <source>
        <dbReference type="Google" id="ProtNLM"/>
    </source>
</evidence>
<dbReference type="FunFam" id="1.20.58.60:FF:000191">
    <property type="entry name" value="Spectrin, beta, non-erythrocytic 5"/>
    <property type="match status" value="1"/>
</dbReference>
<dbReference type="GO" id="GO:0008017">
    <property type="term" value="F:microtubule binding"/>
    <property type="evidence" value="ECO:0007669"/>
    <property type="project" value="UniProtKB-ARBA"/>
</dbReference>
<dbReference type="FunFam" id="2.30.29.30:FF:000024">
    <property type="entry name" value="Spectrin beta chain"/>
    <property type="match status" value="1"/>
</dbReference>
<dbReference type="Gene3D" id="1.10.418.10">
    <property type="entry name" value="Calponin-like domain"/>
    <property type="match status" value="2"/>
</dbReference>
<feature type="coiled-coil region" evidence="13">
    <location>
        <begin position="3263"/>
        <end position="3290"/>
    </location>
</feature>
<dbReference type="SMART" id="SM00033">
    <property type="entry name" value="CH"/>
    <property type="match status" value="2"/>
</dbReference>
<comment type="caution">
    <text evidence="18">The sequence shown here is derived from an EMBL/GenBank/DDBJ whole genome shotgun (WGS) entry which is preliminary data.</text>
</comment>
<dbReference type="FunFam" id="1.20.58.60:FF:000017">
    <property type="entry name" value="Spectrin alpha chain, non-erythrocytic 1"/>
    <property type="match status" value="1"/>
</dbReference>
<evidence type="ECO:0000259" key="17">
    <source>
        <dbReference type="PROSITE" id="PS50021"/>
    </source>
</evidence>
<dbReference type="InterPro" id="IPR001589">
    <property type="entry name" value="Actinin_actin-bd_CS"/>
</dbReference>
<feature type="coiled-coil region" evidence="13">
    <location>
        <begin position="930"/>
        <end position="983"/>
    </location>
</feature>
<dbReference type="FunFam" id="2.30.30.40:FF:000279">
    <property type="entry name" value="Spectrin beta chain, non-erythrocytic"/>
    <property type="match status" value="1"/>
</dbReference>
<feature type="compositionally biased region" description="Basic and acidic residues" evidence="14">
    <location>
        <begin position="4626"/>
        <end position="4645"/>
    </location>
</feature>
<dbReference type="Pfam" id="PF00435">
    <property type="entry name" value="Spectrin"/>
    <property type="match status" value="28"/>
</dbReference>
<evidence type="ECO:0000256" key="6">
    <source>
        <dbReference type="ARBA" id="ARBA00022553"/>
    </source>
</evidence>
<feature type="region of interest" description="Disordered" evidence="14">
    <location>
        <begin position="3618"/>
        <end position="3638"/>
    </location>
</feature>
<dbReference type="SUPFAM" id="SSF46966">
    <property type="entry name" value="Spectrin repeat"/>
    <property type="match status" value="24"/>
</dbReference>
<dbReference type="Gene3D" id="1.20.58.60">
    <property type="match status" value="25"/>
</dbReference>
<evidence type="ECO:0000256" key="12">
    <source>
        <dbReference type="PROSITE-ProRule" id="PRU00192"/>
    </source>
</evidence>
<evidence type="ECO:0000256" key="9">
    <source>
        <dbReference type="ARBA" id="ARBA00022737"/>
    </source>
</evidence>
<feature type="coiled-coil region" evidence="13">
    <location>
        <begin position="2346"/>
        <end position="2376"/>
    </location>
</feature>
<dbReference type="PANTHER" id="PTHR11915">
    <property type="entry name" value="SPECTRIN/FILAMIN RELATED CYTOSKELETAL PROTEIN"/>
    <property type="match status" value="1"/>
</dbReference>
<dbReference type="PROSITE" id="PS50021">
    <property type="entry name" value="CH"/>
    <property type="match status" value="2"/>
</dbReference>
<dbReference type="InterPro" id="IPR001452">
    <property type="entry name" value="SH3_domain"/>
</dbReference>
<feature type="compositionally biased region" description="Basic residues" evidence="14">
    <location>
        <begin position="4698"/>
        <end position="4709"/>
    </location>
</feature>
<sequence length="5171" mass="581449">MEVEDLFVDLADGRRLLKLLEIISGERLPRPNSGRMRVHKIENVNKSLSFLHTKVRLESIGAEDIVDGNPRLILGLIWTIILRFQIQEIEIDVDEENESSEKKSAKDALLLWCQRKTSGYHGVHIHNFTDSWRSGLGFNALIHAHRPDLFRWAELPVNDHVETLNHAFDVAHKHLGIPRLLDAEDVDTTRPDEKSVMTYVASYYHTFARMKNEQKSGRRIANIIGQLMDCDGRKTEYSRLVSALLEWIRMKIQELNCRDLPNSLDGIQRLLLAFKQYRTVEKPPKYKERSEIEALYFHINTMQKSLVGEPWAPLEGQLPQDLERAWQQLEQAEHARELALRTELLRQQRLEQLAYKFHTKSVLRKGYLKEMIQVLSDPRYGSNLAQVDATVKKHEAISADILARTERFEDLSAMAAELVKEKYHGAETVSRTEQAVLQRWKELLELLERHRASLARLAHLMALLREAEAVAHTLNEMKAQFQSEEVGRHLVDVERLLQAHALQELQLGALDESIRRLARQRAAAGPAPATAQLHEQLQRLEDDYTGLVAAAKDRKARLEDARNLYQFLEDHDEEEGWVTERQRICRADVAAKDLRAVLALRAKHTALLHELRARDLVAQRHRAKGQSLIDAKHPKSAEIERRLASLSAHWELLRQLADAREKQLADAAEAHQFYGDANEAESWMREKRALVASADCGQDAAGAAALLARQRALHDELRAHRAEIDALAAAARALLERGIDELQRALHDELRAHRAEIDALAAAARSLLERGIDELQVRPSRPLPGPLRCRYGAAALLARQRALHDELRAHRAEIDALAAAARALLERGIDELQRALHDELRAHRAEIDALAAAARALLERGIDELQRALHDELRAHRAEIDALAAAARALLERGIDELQVRPSRPLPGPLRCRYGAAALLARQRALHDELRAHRAEIDALAAAARALLERGIDELQRALHDELRAHRAEIDALAAAARALLERGIDELQVRPSRPLPGPLRCRYGAAALLARQRALHDELRAHRAEIDALAAAARALLERGIDELQVRPSRPLPGPLRCRYGAAALLARQRALHDELRAHRAEIDALAAAARALLERGIDELQRALHDELRAHRAEIDALAAAARALLERGIDELQRALHDELRAHRAEIDALAAAARALLERGIDELQVRPSRPLPGPLRCRYGAAALLARQRALHDELRAHRAEIDALAAAARSLLERGIDELQRALHDELRAHRAEIDALAAAARALLERGIDELQVRPSRPLPGPLRCRYGAAALLARQRALHDELRAHRAEIDALAAAARALLERGIDELQVRPSRPLPGPLRCRYGAAALLARQRALHDELRAHRAEIDALAAAARALLERGIDELQRALHDELRAHRAEIDALAAAARALLERGIDELQVRPSRPLPGPLRCRYGAAALLARQRALHDELRAHRAEIDALAAAARSLLERGIDELQVRPSRPLPGPLRCRYGAAALLARQRALHDELRAHRAEIDALAAAARALLERGIDELQRALHDELRAHRAEIDALAAAARALLERGIDELQVRPSRPLPGPLRCRYGAAALLARQRALHDELRAHRAEIDALAAAARALLERGIDELQRALHDELRAHRAEIDALAAAARALLERGIDELQVRPSRPLPGPLRCRYGAAALLARQRALHDELRAHRAEIDALAAAARALLERGIDELQVRPSRPLPGPLRCRYGAAALLARQRALHDELRAHRAEIDALAAAARALLERGIDELQVRPSRPLPGPLRCRYGAAALLARQRALHDELRAHRAEIDALAAAARALLERGIDELQLPTEVEAAGASEPEEQWVSESRLVPTELWEEEPVERLEHRTVTEQRSVPQVKALYAFSGQGISIAKGEVMFLISKTNPDWWSVRKADRTDGFVPANYVREIEPRVVPVQVRRPEKVRTVQRVKKTVLVKQVVQVRRGPQQPRRARAQPPPARLPPVRARMDTISAEYEELLKLSEARRLQLEDAIKLYSFFAECDDFDKWIKEKEKMLRTDDGEDSVDTAKRKYEKFVTDLSAASKRLESIDAAAEELVAANHSQAARATARRQQLRQQWERLLRLKQQKEKSLEGASSVELFKRTCDEALEWMSEKEQQLAAPGAAAGDLRTVRALQRRHAQLERELQPLRDKVRTVALLADDVKSQYPAERASVERRQQQLEEAWGRCRAQAQERRERLENAVGRQVFANGAAQLRDWLQKVREQVSQEVYAKDVATAEALLKQHQELLDDIKAHDDEFKEVIGLGNQLVGSNPALTDVAETTRQLAADQAAIAKEWSAKEQYLQQVLQLQSFQREADQIDASSGAHEAFLEYQHSGSSVDEAEALLKRHEELEARLAAQDERAAAFAQRAAALLQARPEHYARDRIEARCAAVLQRRDVVRQSAAERRRALLAGLAHQQFVAASDELQAWIEDKTRTATDQSYRDLTNLERKLQKHEAFERELQANEKQLRNVESIGESLQKSDGARAGAVAERLAALRGAWAALLAASRDKGGKLRQASQQRLLRRSVEDAKTRLSELERALSSQELGTDLRSCKRLLVQHQALEQELALSEQRAEALAAQGGDLVSSGHFDAPAIERDCAALLAAARTLRPRAAQRRAALESSLQLHKFAAEVVGELAWVSERSAAASSKVMPGDLLAAQAAVKKHAKLRAELEGRGPLVLRVLERGKELNSDTTAQAHPQADKIKELCKQLEEEYTAVSQAAEERAVRLEAALKAQQFLHEALEVDSWLADKAAALASADVGNDRHRATQLLTRHKAVELELDTYAAIIAEMGHVANSMASSGHPEGEALVERHAQLAESLARLQRRAALRQAALMESVCRHEYLAESAELESWIQEQYAAASSEDYGQDYEHLLILRSKFEELRHRVESGAERFNQCEELAKKLLASESPYIADIEKRQEALGESWQKLVDQIQSRNARLHAAGEIHRFHRDAGELLARAADRRARLQPPPAPRDLRAATALLRDHDTAENDLAAIDAQMQVLQEEGARLQKLCPGGNEAQIALRQRALAEAWQALRSAADERRHLLHQHLQLHQFFSEVRDLSTWSAALRGEMAGAGAGGARSAAAAQAQRAHHDALRAEIDARDDSFRAALDAGQRLVAAAHPAARDVDERCAALLDERARLQAAWAARQVALDQLIDWHCFLRDATLLHDLCAAQEAALSSEISPTSSVEEVDNQLKKHEAFEKLLATQDEKLTTLNSHGDKLLQQNHVESQRIADELLNINERRKKLYEAARARRAALQRARARAQFQRDAAEARGWVADKLAQLPAHHGEVTNLEDKIKKLQKHQAFTAELAANKARLQEIENLAAQLTPDPEVEKELKQLHQDWETLETATEQRGRGLEEAQDILEFNQHLDKIEAWIRDKEMMVQANETGRDYEHCEALLRKLDDLDSDMKVDDKHVRTIQALAHKLLQQGPTQQAEAVSARRDAFLSKWRALSGALQQYRERLTAALQLHSFNRDVQETQARVSRKAAQFARSERGRDLGAAHELRRRHEARAAEASAVAGRVAELRAAGTRLAHSHPDKAAEIEASLSELDAGWDKLQQLAAQRTKMLDEAIAQHKFEENLKELELWVSETVKRMEGAEPESVADAEAQLEQHHERKAEIDGRQKVIASLLKEAEQAGDADKQKRVEKLSQTLDQAWLQRKQYLTQAHELQLLKEQARLVEDWLAAKEAFLNNDDLGENLDAVETLIRKHAEFSKLLESQAGRVAELERFASAALAGPHHHRHYIERRVADARARADRLKERCKARGLKLEQSKQLHQFLRDLTHEREWIELKMQIATDTNYRELSNLQSKIQKHAAFESELAANKKRIDDVAATGEDLIEAKHFAAQEIANHVEDLENLWRDLMSAAKLRRERLQEAYQARVYLRGLDDFTAWLDDVEAQLLSEDHGKDLSSVQALLKRHTRLEAAVAAKADTATQLADTAQQLADNDHFMAEEILEKADQAVKRYRQLQEPMQIRRDNLEDAALLHRWERDADEEFSWLAERAGAALWEEGGASLADAQALLKKHLALEAELIGREATISAVCARATALARRGHFAGAELESRARDLRAAQRALLDRAAQRSADLRERCELLQLLGEVREAGAWLAERRNALAAAEAGRDEESVLALMRRLEAQQRELNAFLPTLTRLERTLQERTHEDEEVRKKLDELKASYEETKLMSAKREQRLQQSLKYFKFVQEFEEVQEWISEQMTIAASEEYGLDVEHVETLQQAFDNFLTQLNANEGRIEAVCEAGNVLLEENTPEADRVKQRIEDIRGLWDDLKELAIARQEALAGARQVHEFDRSAEETLAWVAEKEAALQLTRALHQLRALRADLRAIRDQHQTLAQEAERLGAAFPDAKEHVLAKLEDVTESLAALEERAAHNEHQLELADQLQAYFDKYQELMAWTNETLAKVTAPELSADVAGAERLVARHQDIAAEMDAKDESFQTFYTDGEKLVREGHFMSQEVEARISTLKARRAALADVWAARARIYEHHLDALLFLRDADALDRWITTRVPLVRDGKYGETLAQTEELINRHRDLEETIDAQKDKFQALKRITLIEKAFKEQQSSEEEARKRHAERQEAERLQLVKRREMERITEERRRETELQEARQEPRVERQLSGGGVSIVASSEEALSPAPQFERLPKPDTNVKRAESMSVVKTPKRTPSFTTRRRTQSFRRHKRPDDLPPVEIEGYLERKQEAGCGGKRATVRSWRGYYSVLCGQLLCFFRDELDFASSKAAAPPVAILNARCSAAGDYTKRAHVFRLACADGAEYLFACASRELMRDWVAKIAFHAQLPPQLQLTPYSPPGDSPTADIRRRLQQNASSSSSAASSPEPQRRTRTQAEILQEHRSSQRASATPERQPDAHADQQTDRQADKPAERNIESSVLPSLPPRQPPPAVEDEVILRNSELSQSWGRSRFSNGRDVNMEFIKSQRETVLVSLYLTKFHTPKAAEGVPPLPPAGPPDRPPTIPERAPVVPERGPTLPERTDRNANLPERGDRHERSDRSSSERSNYDKNDKSEKSVTALVNSYQQRMARSYTEKEPARNSAWNYERQNNNWQAADSSHFYSASELAYGGSSGSSTRPASVAGSGGSPALDQRPASRSSGESELSVGGTKEKKDKKGVFGGLFSRKKRPQSHM</sequence>
<feature type="compositionally biased region" description="Pro residues" evidence="14">
    <location>
        <begin position="4920"/>
        <end position="4929"/>
    </location>
</feature>
<evidence type="ECO:0000313" key="18">
    <source>
        <dbReference type="EMBL" id="CAH2101581.1"/>
    </source>
</evidence>
<evidence type="ECO:0000256" key="5">
    <source>
        <dbReference type="ARBA" id="ARBA00022490"/>
    </source>
</evidence>
<dbReference type="InterPro" id="IPR041681">
    <property type="entry name" value="PH_9"/>
</dbReference>
<dbReference type="Pfam" id="PF00018">
    <property type="entry name" value="SH3_1"/>
    <property type="match status" value="1"/>
</dbReference>
<dbReference type="InterPro" id="IPR001849">
    <property type="entry name" value="PH_domain"/>
</dbReference>
<feature type="compositionally biased region" description="Basic and acidic residues" evidence="14">
    <location>
        <begin position="4891"/>
        <end position="4913"/>
    </location>
</feature>
<feature type="domain" description="PH" evidence="16">
    <location>
        <begin position="4716"/>
        <end position="4824"/>
    </location>
</feature>
<name>A0AAU9UPV3_EUPED</name>
<keyword evidence="8" id="KW-0493">Microtubule</keyword>
<dbReference type="CDD" id="cd00174">
    <property type="entry name" value="SH3"/>
    <property type="match status" value="1"/>
</dbReference>
<dbReference type="SMART" id="SM00150">
    <property type="entry name" value="SPEC"/>
    <property type="match status" value="35"/>
</dbReference>
<dbReference type="SMART" id="SM00326">
    <property type="entry name" value="SH3"/>
    <property type="match status" value="1"/>
</dbReference>
<dbReference type="SUPFAM" id="SSF50044">
    <property type="entry name" value="SH3-domain"/>
    <property type="match status" value="1"/>
</dbReference>
<feature type="domain" description="SH3" evidence="15">
    <location>
        <begin position="1860"/>
        <end position="1917"/>
    </location>
</feature>
<dbReference type="Gene3D" id="2.30.29.30">
    <property type="entry name" value="Pleckstrin-homology domain (PH domain)/Phosphotyrosine-binding domain (PTB)"/>
    <property type="match status" value="1"/>
</dbReference>
<keyword evidence="4" id="KW-0117">Actin capping</keyword>
<dbReference type="GO" id="GO:0007274">
    <property type="term" value="P:neuromuscular synaptic transmission"/>
    <property type="evidence" value="ECO:0007669"/>
    <property type="project" value="UniProtKB-ARBA"/>
</dbReference>
<dbReference type="GO" id="GO:0031594">
    <property type="term" value="C:neuromuscular junction"/>
    <property type="evidence" value="ECO:0007669"/>
    <property type="project" value="UniProtKB-ARBA"/>
</dbReference>
<feature type="compositionally biased region" description="Pro residues" evidence="14">
    <location>
        <begin position="4987"/>
        <end position="5001"/>
    </location>
</feature>
<dbReference type="CDD" id="cd00176">
    <property type="entry name" value="SPEC"/>
    <property type="match status" value="16"/>
</dbReference>
<dbReference type="InterPro" id="IPR001605">
    <property type="entry name" value="PH_dom-spectrin-type"/>
</dbReference>
<dbReference type="FunFam" id="1.20.58.60:FF:000020">
    <property type="entry name" value="Spectrin alpha chain, non-erythrocytic 1"/>
    <property type="match status" value="2"/>
</dbReference>
<feature type="coiled-coil region" evidence="13">
    <location>
        <begin position="1494"/>
        <end position="1547"/>
    </location>
</feature>
<keyword evidence="3 12" id="KW-0728">SH3 domain</keyword>
<evidence type="ECO:0000259" key="15">
    <source>
        <dbReference type="PROSITE" id="PS50002"/>
    </source>
</evidence>
<dbReference type="GO" id="GO:0005085">
    <property type="term" value="F:guanyl-nucleotide exchange factor activity"/>
    <property type="evidence" value="ECO:0007669"/>
    <property type="project" value="UniProtKB-KW"/>
</dbReference>
<evidence type="ECO:0000256" key="14">
    <source>
        <dbReference type="SAM" id="MobiDB-lite"/>
    </source>
</evidence>
<keyword evidence="19" id="KW-1185">Reference proteome</keyword>
<dbReference type="FunFam" id="1.20.58.60:FF:000145">
    <property type="entry name" value="Spectrin beta chain, non-erythrocytic"/>
    <property type="match status" value="1"/>
</dbReference>
<dbReference type="SUPFAM" id="SSF50729">
    <property type="entry name" value="PH domain-like"/>
    <property type="match status" value="1"/>
</dbReference>
<dbReference type="GO" id="GO:0016328">
    <property type="term" value="C:lateral plasma membrane"/>
    <property type="evidence" value="ECO:0007669"/>
    <property type="project" value="UniProtKB-ARBA"/>
</dbReference>
<feature type="compositionally biased region" description="Basic residues" evidence="14">
    <location>
        <begin position="5162"/>
        <end position="5171"/>
    </location>
</feature>
<feature type="domain" description="Calponin-homology (CH)" evidence="17">
    <location>
        <begin position="103"/>
        <end position="208"/>
    </location>
</feature>
<proteinExistence type="inferred from homology"/>
<evidence type="ECO:0000313" key="19">
    <source>
        <dbReference type="Proteomes" id="UP001153954"/>
    </source>
</evidence>
<dbReference type="GO" id="GO:0003779">
    <property type="term" value="F:actin binding"/>
    <property type="evidence" value="ECO:0007669"/>
    <property type="project" value="UniProtKB-KW"/>
</dbReference>
<feature type="compositionally biased region" description="Polar residues" evidence="14">
    <location>
        <begin position="5057"/>
        <end position="5066"/>
    </location>
</feature>
<organism evidence="18 19">
    <name type="scientific">Euphydryas editha</name>
    <name type="common">Edith's checkerspot</name>
    <dbReference type="NCBI Taxonomy" id="104508"/>
    <lineage>
        <taxon>Eukaryota</taxon>
        <taxon>Metazoa</taxon>
        <taxon>Ecdysozoa</taxon>
        <taxon>Arthropoda</taxon>
        <taxon>Hexapoda</taxon>
        <taxon>Insecta</taxon>
        <taxon>Pterygota</taxon>
        <taxon>Neoptera</taxon>
        <taxon>Endopterygota</taxon>
        <taxon>Lepidoptera</taxon>
        <taxon>Glossata</taxon>
        <taxon>Ditrysia</taxon>
        <taxon>Papilionoidea</taxon>
        <taxon>Nymphalidae</taxon>
        <taxon>Nymphalinae</taxon>
        <taxon>Euphydryas</taxon>
    </lineage>
</organism>
<dbReference type="Gene3D" id="2.30.30.40">
    <property type="entry name" value="SH3 Domains"/>
    <property type="match status" value="1"/>
</dbReference>
<evidence type="ECO:0000256" key="11">
    <source>
        <dbReference type="ARBA" id="ARBA00023212"/>
    </source>
</evidence>
<dbReference type="GO" id="GO:0005543">
    <property type="term" value="F:phospholipid binding"/>
    <property type="evidence" value="ECO:0007669"/>
    <property type="project" value="InterPro"/>
</dbReference>
<feature type="coiled-coil region" evidence="13">
    <location>
        <begin position="807"/>
        <end position="893"/>
    </location>
</feature>
<evidence type="ECO:0000256" key="10">
    <source>
        <dbReference type="ARBA" id="ARBA00023203"/>
    </source>
</evidence>
<evidence type="ECO:0000256" key="2">
    <source>
        <dbReference type="ARBA" id="ARBA00006826"/>
    </source>
</evidence>
<gene>
    <name evidence="18" type="ORF">EEDITHA_LOCUS16320</name>
</gene>
<accession>A0AAU9UPV3</accession>
<feature type="compositionally biased region" description="Basic and acidic residues" evidence="14">
    <location>
        <begin position="4670"/>
        <end position="4682"/>
    </location>
</feature>
<dbReference type="EMBL" id="CAKOGL010000023">
    <property type="protein sequence ID" value="CAH2101581.1"/>
    <property type="molecule type" value="Genomic_DNA"/>
</dbReference>
<dbReference type="GO" id="GO:0045170">
    <property type="term" value="C:spectrosome"/>
    <property type="evidence" value="ECO:0007669"/>
    <property type="project" value="UniProtKB-ARBA"/>
</dbReference>
<feature type="compositionally biased region" description="Low complexity" evidence="14">
    <location>
        <begin position="4853"/>
        <end position="4862"/>
    </location>
</feature>
<dbReference type="InterPro" id="IPR001715">
    <property type="entry name" value="CH_dom"/>
</dbReference>
<feature type="region of interest" description="Disordered" evidence="14">
    <location>
        <begin position="5103"/>
        <end position="5171"/>
    </location>
</feature>
<dbReference type="FunFam" id="1.10.418.10:FF:000089">
    <property type="entry name" value="Spectrin beta chain"/>
    <property type="match status" value="1"/>
</dbReference>
<feature type="coiled-coil region" evidence="13">
    <location>
        <begin position="4556"/>
        <end position="4608"/>
    </location>
</feature>
<feature type="compositionally biased region" description="Basic and acidic residues" evidence="14">
    <location>
        <begin position="5017"/>
        <end position="5053"/>
    </location>
</feature>
<dbReference type="PROSITE" id="PS00020">
    <property type="entry name" value="ACTININ_2"/>
    <property type="match status" value="1"/>
</dbReference>
<feature type="coiled-coil region" evidence="13">
    <location>
        <begin position="1200"/>
        <end position="1253"/>
    </location>
</feature>
<evidence type="ECO:0000256" key="1">
    <source>
        <dbReference type="ARBA" id="ARBA00004245"/>
    </source>
</evidence>
<dbReference type="PRINTS" id="PR00683">
    <property type="entry name" value="SPECTRINPH"/>
</dbReference>
<evidence type="ECO:0000256" key="7">
    <source>
        <dbReference type="ARBA" id="ARBA00022658"/>
    </source>
</evidence>
<feature type="region of interest" description="Disordered" evidence="14">
    <location>
        <begin position="4981"/>
        <end position="5080"/>
    </location>
</feature>
<feature type="domain" description="Calponin-homology (CH)" evidence="17">
    <location>
        <begin position="1"/>
        <end position="85"/>
    </location>
</feature>
<dbReference type="Pfam" id="PF15410">
    <property type="entry name" value="PH_9"/>
    <property type="match status" value="1"/>
</dbReference>
<feature type="coiled-coil region" evidence="13">
    <location>
        <begin position="437"/>
        <end position="484"/>
    </location>
</feature>
<evidence type="ECO:0000259" key="16">
    <source>
        <dbReference type="PROSITE" id="PS50003"/>
    </source>
</evidence>
<keyword evidence="10" id="KW-0009">Actin-binding</keyword>
<feature type="coiled-coil region" evidence="13">
    <location>
        <begin position="2529"/>
        <end position="2589"/>
    </location>
</feature>
<feature type="coiled-coil region" evidence="13">
    <location>
        <begin position="1347"/>
        <end position="1400"/>
    </location>
</feature>
<dbReference type="CDD" id="cd10571">
    <property type="entry name" value="PH_beta_spectrin"/>
    <property type="match status" value="1"/>
</dbReference>
<comment type="similarity">
    <text evidence="2">Belongs to the spectrin family.</text>
</comment>
<dbReference type="InterPro" id="IPR018159">
    <property type="entry name" value="Spectrin/alpha-actinin"/>
</dbReference>
<dbReference type="SUPFAM" id="SSF47576">
    <property type="entry name" value="Calponin-homology domain, CH-domain"/>
    <property type="match status" value="1"/>
</dbReference>
<keyword evidence="6" id="KW-0597">Phosphoprotein</keyword>
<evidence type="ECO:0000256" key="3">
    <source>
        <dbReference type="ARBA" id="ARBA00022443"/>
    </source>
</evidence>
<keyword evidence="9" id="KW-0677">Repeat</keyword>
<evidence type="ECO:0000256" key="8">
    <source>
        <dbReference type="ARBA" id="ARBA00022701"/>
    </source>
</evidence>
<dbReference type="FunFam" id="1.20.58.60:FF:000019">
    <property type="entry name" value="Spectrin beta chain"/>
    <property type="match status" value="1"/>
</dbReference>
<feature type="coiled-coil region" evidence="13">
    <location>
        <begin position="2997"/>
        <end position="3024"/>
    </location>
</feature>
<dbReference type="GO" id="GO:0048790">
    <property type="term" value="P:maintenance of presynaptic active zone structure"/>
    <property type="evidence" value="ECO:0007669"/>
    <property type="project" value="UniProtKB-ARBA"/>
</dbReference>
<dbReference type="GO" id="GO:0045169">
    <property type="term" value="C:fusome"/>
    <property type="evidence" value="ECO:0007669"/>
    <property type="project" value="UniProtKB-ARBA"/>
</dbReference>
<dbReference type="SMART" id="SM00233">
    <property type="entry name" value="PH"/>
    <property type="match status" value="1"/>
</dbReference>
<feature type="coiled-coil region" evidence="13">
    <location>
        <begin position="717"/>
        <end position="770"/>
    </location>
</feature>
<dbReference type="Proteomes" id="UP001153954">
    <property type="component" value="Unassembled WGS sequence"/>
</dbReference>
<feature type="region of interest" description="Disordered" evidence="14">
    <location>
        <begin position="4849"/>
        <end position="4929"/>
    </location>
</feature>
<feature type="coiled-coil region" evidence="13">
    <location>
        <begin position="1584"/>
        <end position="1637"/>
    </location>
</feature>
<dbReference type="InterPro" id="IPR036872">
    <property type="entry name" value="CH_dom_sf"/>
</dbReference>
<feature type="coiled-coil region" evidence="13">
    <location>
        <begin position="2453"/>
        <end position="2483"/>
    </location>
</feature>
<dbReference type="Pfam" id="PF00307">
    <property type="entry name" value="CH"/>
    <property type="match status" value="2"/>
</dbReference>
<dbReference type="FunFam" id="1.10.418.10:FF:000001">
    <property type="entry name" value="Actinin alpha 1"/>
    <property type="match status" value="1"/>
</dbReference>
<dbReference type="GO" id="GO:0016199">
    <property type="term" value="P:axon midline choice point recognition"/>
    <property type="evidence" value="ECO:0007669"/>
    <property type="project" value="UniProtKB-ARBA"/>
</dbReference>
<protein>
    <recommendedName>
        <fullName evidence="20">Spectrin beta chain</fullName>
    </recommendedName>
</protein>
<reference evidence="18" key="1">
    <citation type="submission" date="2022-03" db="EMBL/GenBank/DDBJ databases">
        <authorList>
            <person name="Tunstrom K."/>
        </authorList>
    </citation>
    <scope>NUCLEOTIDE SEQUENCE</scope>
</reference>
<dbReference type="InterPro" id="IPR002017">
    <property type="entry name" value="Spectrin_repeat"/>
</dbReference>
<evidence type="ECO:0000256" key="13">
    <source>
        <dbReference type="SAM" id="Coils"/>
    </source>
</evidence>
<feature type="region of interest" description="Disordered" evidence="14">
    <location>
        <begin position="4626"/>
        <end position="4711"/>
    </location>
</feature>
<evidence type="ECO:0000256" key="4">
    <source>
        <dbReference type="ARBA" id="ARBA00022467"/>
    </source>
</evidence>
<feature type="coiled-coil region" evidence="13">
    <location>
        <begin position="4344"/>
        <end position="4417"/>
    </location>
</feature>
<keyword evidence="7" id="KW-0344">Guanine-nucleotide releasing factor</keyword>
<dbReference type="PROSITE" id="PS50003">
    <property type="entry name" value="PH_DOMAIN"/>
    <property type="match status" value="1"/>
</dbReference>
<feature type="coiled-coil region" evidence="13">
    <location>
        <begin position="1077"/>
        <end position="1163"/>
    </location>
</feature>
<dbReference type="GO" id="GO:0007026">
    <property type="term" value="P:negative regulation of microtubule depolymerization"/>
    <property type="evidence" value="ECO:0007669"/>
    <property type="project" value="UniProtKB-ARBA"/>
</dbReference>
<dbReference type="PROSITE" id="PS50002">
    <property type="entry name" value="SH3"/>
    <property type="match status" value="1"/>
</dbReference>
<keyword evidence="13" id="KW-0175">Coiled coil</keyword>
<dbReference type="InterPro" id="IPR011993">
    <property type="entry name" value="PH-like_dom_sf"/>
</dbReference>
<dbReference type="FunFam" id="1.20.58.60:FF:000007">
    <property type="entry name" value="Spectrin alpha chain non-erythrocytic 1"/>
    <property type="match status" value="1"/>
</dbReference>
<dbReference type="InterPro" id="IPR036028">
    <property type="entry name" value="SH3-like_dom_sf"/>
</dbReference>
<dbReference type="GO" id="GO:0051693">
    <property type="term" value="P:actin filament capping"/>
    <property type="evidence" value="ECO:0007669"/>
    <property type="project" value="UniProtKB-KW"/>
</dbReference>
<keyword evidence="11" id="KW-0206">Cytoskeleton</keyword>
<keyword evidence="5" id="KW-0963">Cytoplasm</keyword>
<comment type="subcellular location">
    <subcellularLocation>
        <location evidence="1">Cytoplasm</location>
        <location evidence="1">Cytoskeleton</location>
    </subcellularLocation>
</comment>
<dbReference type="GO" id="GO:0042062">
    <property type="term" value="P:long-term strengthening of neuromuscular junction"/>
    <property type="evidence" value="ECO:0007669"/>
    <property type="project" value="UniProtKB-ARBA"/>
</dbReference>